<dbReference type="PANTHER" id="PTHR12526">
    <property type="entry name" value="GLYCOSYLTRANSFERASE"/>
    <property type="match status" value="1"/>
</dbReference>
<evidence type="ECO:0000259" key="1">
    <source>
        <dbReference type="Pfam" id="PF00534"/>
    </source>
</evidence>
<protein>
    <submittedName>
        <fullName evidence="2">Protein containing Glycosyl transferase, group 1 domain protein</fullName>
        <ecNumber evidence="2">2.4.-.-</ecNumber>
    </submittedName>
</protein>
<keyword evidence="2" id="KW-0808">Transferase</keyword>
<dbReference type="GO" id="GO:0016757">
    <property type="term" value="F:glycosyltransferase activity"/>
    <property type="evidence" value="ECO:0007669"/>
    <property type="project" value="UniProtKB-KW"/>
</dbReference>
<dbReference type="EC" id="2.4.-.-" evidence="2"/>
<dbReference type="PANTHER" id="PTHR12526:SF630">
    <property type="entry name" value="GLYCOSYLTRANSFERASE"/>
    <property type="match status" value="1"/>
</dbReference>
<dbReference type="Gene3D" id="3.40.50.2000">
    <property type="entry name" value="Glycogen Phosphorylase B"/>
    <property type="match status" value="1"/>
</dbReference>
<dbReference type="InterPro" id="IPR001296">
    <property type="entry name" value="Glyco_trans_1"/>
</dbReference>
<keyword evidence="2" id="KW-0328">Glycosyltransferase</keyword>
<dbReference type="AlphaFoldDB" id="K1RQY6"/>
<sequence>MIFIISNGISIPEEKRENFSKDKIRATYIGRYEIYQKGLDILLDAVSDLQNNLRAANFVLNMYGVNQEETVKILEKKITENNINDLVIINDAVYAEKKKEILLNTDVFVLTSRFEGMPMGVIEALSYGVPCLVTKGTNMADDIKEFDAGWTCDTSKEELIEAIKQVLSQKEELSKLGKNAR</sequence>
<reference evidence="2" key="1">
    <citation type="journal article" date="2013" name="Environ. Microbiol.">
        <title>Microbiota from the distal guts of lean and obese adolescents exhibit partial functional redundancy besides clear differences in community structure.</title>
        <authorList>
            <person name="Ferrer M."/>
            <person name="Ruiz A."/>
            <person name="Lanza F."/>
            <person name="Haange S.B."/>
            <person name="Oberbach A."/>
            <person name="Till H."/>
            <person name="Bargiela R."/>
            <person name="Campoy C."/>
            <person name="Segura M.T."/>
            <person name="Richter M."/>
            <person name="von Bergen M."/>
            <person name="Seifert J."/>
            <person name="Suarez A."/>
        </authorList>
    </citation>
    <scope>NUCLEOTIDE SEQUENCE</scope>
</reference>
<dbReference type="EMBL" id="AJWZ01009538">
    <property type="protein sequence ID" value="EKC51027.1"/>
    <property type="molecule type" value="Genomic_DNA"/>
</dbReference>
<proteinExistence type="predicted"/>
<name>K1RQY6_9ZZZZ</name>
<feature type="domain" description="Glycosyl transferase family 1" evidence="1">
    <location>
        <begin position="14"/>
        <end position="181"/>
    </location>
</feature>
<dbReference type="Pfam" id="PF00534">
    <property type="entry name" value="Glycos_transf_1"/>
    <property type="match status" value="1"/>
</dbReference>
<organism evidence="2">
    <name type="scientific">human gut metagenome</name>
    <dbReference type="NCBI Taxonomy" id="408170"/>
    <lineage>
        <taxon>unclassified sequences</taxon>
        <taxon>metagenomes</taxon>
        <taxon>organismal metagenomes</taxon>
    </lineage>
</organism>
<evidence type="ECO:0000313" key="2">
    <source>
        <dbReference type="EMBL" id="EKC51027.1"/>
    </source>
</evidence>
<comment type="caution">
    <text evidence="2">The sequence shown here is derived from an EMBL/GenBank/DDBJ whole genome shotgun (WGS) entry which is preliminary data.</text>
</comment>
<dbReference type="SUPFAM" id="SSF53756">
    <property type="entry name" value="UDP-Glycosyltransferase/glycogen phosphorylase"/>
    <property type="match status" value="1"/>
</dbReference>
<accession>K1RQY6</accession>
<gene>
    <name evidence="2" type="ORF">OBE_13814</name>
</gene>
<feature type="non-terminal residue" evidence="2">
    <location>
        <position position="181"/>
    </location>
</feature>